<dbReference type="Proteomes" id="UP000305131">
    <property type="component" value="Unassembled WGS sequence"/>
</dbReference>
<dbReference type="CDD" id="cd02440">
    <property type="entry name" value="AdoMet_MTases"/>
    <property type="match status" value="1"/>
</dbReference>
<accession>A0A6C1KTV3</accession>
<evidence type="ECO:0000313" key="4">
    <source>
        <dbReference type="EMBL" id="TLX42413.1"/>
    </source>
</evidence>
<comment type="caution">
    <text evidence="4">The sequence shown here is derived from an EMBL/GenBank/DDBJ whole genome shotgun (WGS) entry which is preliminary data.</text>
</comment>
<dbReference type="RefSeq" id="WP_138399780.1">
    <property type="nucleotide sequence ID" value="NZ_JBAFVI010000008.1"/>
</dbReference>
<name>A0A6C1KTV3_XANAU</name>
<reference evidence="4 5" key="1">
    <citation type="submission" date="2019-05" db="EMBL/GenBank/DDBJ databases">
        <authorList>
            <person name="Zhou X."/>
        </authorList>
    </citation>
    <scope>NUCLEOTIDE SEQUENCE [LARGE SCALE GENOMIC DNA]</scope>
    <source>
        <strain evidence="4 5">DSM 432</strain>
    </source>
</reference>
<keyword evidence="1 4" id="KW-0489">Methyltransferase</keyword>
<evidence type="ECO:0000259" key="3">
    <source>
        <dbReference type="Pfam" id="PF08241"/>
    </source>
</evidence>
<dbReference type="EMBL" id="VAUP01000028">
    <property type="protein sequence ID" value="TLX42413.1"/>
    <property type="molecule type" value="Genomic_DNA"/>
</dbReference>
<sequence>MATMSDATRDAPPLVFDRPLLRRRLERAARLGPEPFLLERAAEDMADRLAAVKRQFETAVDLGTPTDALAHALDGHAAVGRLFRAAPLATGLVAPGVVADEEALPFAAGSLDLVVSVLSLQSVNDLPGVLAQVRRTLKPDGLFMAALFGGGSLSELRQAFAIAESETTGGLSPRVAPFADVRDLGALLQRAGFALPVTDVDRVVVRYGSPFSLFSDLRRMGAANALLERRRVPLRRATLLRAAEIYGERFADPDGRVRATFEIVFLSGWAPHESQQKPLRPGSAKMRLADALGAREVPLPPVGTDEG</sequence>
<dbReference type="PANTHER" id="PTHR13090:SF1">
    <property type="entry name" value="ARGININE-HYDROXYLASE NDUFAF5, MITOCHONDRIAL"/>
    <property type="match status" value="1"/>
</dbReference>
<dbReference type="Gene3D" id="3.40.50.150">
    <property type="entry name" value="Vaccinia Virus protein VP39"/>
    <property type="match status" value="1"/>
</dbReference>
<evidence type="ECO:0000313" key="5">
    <source>
        <dbReference type="Proteomes" id="UP000305131"/>
    </source>
</evidence>
<dbReference type="OrthoDB" id="9793723at2"/>
<evidence type="ECO:0000256" key="2">
    <source>
        <dbReference type="ARBA" id="ARBA00022679"/>
    </source>
</evidence>
<proteinExistence type="predicted"/>
<feature type="domain" description="Methyltransferase type 11" evidence="3">
    <location>
        <begin position="97"/>
        <end position="144"/>
    </location>
</feature>
<organism evidence="4 5">
    <name type="scientific">Xanthobacter autotrophicus</name>
    <dbReference type="NCBI Taxonomy" id="280"/>
    <lineage>
        <taxon>Bacteria</taxon>
        <taxon>Pseudomonadati</taxon>
        <taxon>Pseudomonadota</taxon>
        <taxon>Alphaproteobacteria</taxon>
        <taxon>Hyphomicrobiales</taxon>
        <taxon>Xanthobacteraceae</taxon>
        <taxon>Xanthobacter</taxon>
    </lineage>
</organism>
<protein>
    <submittedName>
        <fullName evidence="4">Methyltransferase domain-containing protein</fullName>
    </submittedName>
</protein>
<dbReference type="PANTHER" id="PTHR13090">
    <property type="entry name" value="ARGININE-HYDROXYLASE NDUFAF5, MITOCHONDRIAL"/>
    <property type="match status" value="1"/>
</dbReference>
<dbReference type="Pfam" id="PF08241">
    <property type="entry name" value="Methyltransf_11"/>
    <property type="match status" value="1"/>
</dbReference>
<dbReference type="SUPFAM" id="SSF53335">
    <property type="entry name" value="S-adenosyl-L-methionine-dependent methyltransferases"/>
    <property type="match status" value="1"/>
</dbReference>
<dbReference type="InterPro" id="IPR029063">
    <property type="entry name" value="SAM-dependent_MTases_sf"/>
</dbReference>
<dbReference type="GO" id="GO:0032259">
    <property type="term" value="P:methylation"/>
    <property type="evidence" value="ECO:0007669"/>
    <property type="project" value="UniProtKB-KW"/>
</dbReference>
<dbReference type="InterPro" id="IPR050602">
    <property type="entry name" value="Malonyl-ACP_OMT"/>
</dbReference>
<dbReference type="InterPro" id="IPR013216">
    <property type="entry name" value="Methyltransf_11"/>
</dbReference>
<evidence type="ECO:0000256" key="1">
    <source>
        <dbReference type="ARBA" id="ARBA00022603"/>
    </source>
</evidence>
<dbReference type="GO" id="GO:0008757">
    <property type="term" value="F:S-adenosylmethionine-dependent methyltransferase activity"/>
    <property type="evidence" value="ECO:0007669"/>
    <property type="project" value="InterPro"/>
</dbReference>
<gene>
    <name evidence="4" type="ORF">FBQ73_12205</name>
</gene>
<dbReference type="GeneID" id="95774217"/>
<dbReference type="AlphaFoldDB" id="A0A6C1KTV3"/>
<keyword evidence="2 4" id="KW-0808">Transferase</keyword>